<organism evidence="4 5">
    <name type="scientific">Tistrella arctica</name>
    <dbReference type="NCBI Taxonomy" id="3133430"/>
    <lineage>
        <taxon>Bacteria</taxon>
        <taxon>Pseudomonadati</taxon>
        <taxon>Pseudomonadota</taxon>
        <taxon>Alphaproteobacteria</taxon>
        <taxon>Geminicoccales</taxon>
        <taxon>Geminicoccaceae</taxon>
        <taxon>Tistrella</taxon>
    </lineage>
</organism>
<evidence type="ECO:0000256" key="1">
    <source>
        <dbReference type="ARBA" id="ARBA00010584"/>
    </source>
</evidence>
<dbReference type="InterPro" id="IPR012280">
    <property type="entry name" value="Semialdhyde_DH_dimer_dom"/>
</dbReference>
<comment type="caution">
    <text evidence="4">The sequence shown here is derived from an EMBL/GenBank/DDBJ whole genome shotgun (WGS) entry which is preliminary data.</text>
</comment>
<dbReference type="InterPro" id="IPR000534">
    <property type="entry name" value="Semialdehyde_DH_NAD-bd"/>
</dbReference>
<comment type="similarity">
    <text evidence="1">Belongs to the aspartate-semialdehyde dehydrogenase family.</text>
</comment>
<sequence>MTDVIAVIGATGATGREVLQVLAARGLGTDRVRALETEVQRGETLTFGDDAEISVTRLADADFSTITIAIFAGLPAIAKVHGPRVSAAGAVVVDLTGAYRAIDGVPQALVPVNPRALRAWSRHRAVACPPAAAVMIAMVLKPLDDLVPVASVTATVLQSVSGVGRAAMDELFTQTKDVFIGNRRDPEQFTKQIAFNVLGADAEDASGRTREEHEIAGAIGAVVGPAIAARVVTARVPVFIGDTIGLSVTFRDSVDAAAAWNALHSAPGLAVTAPAPGAEADADSPTTPIEIVGESPVYVVRLMSDQADPTTLDLWLVADNLHRGQALTAVEIAEALLRDHLTPRLSHGQPGTPRPDASTPDA</sequence>
<keyword evidence="4" id="KW-0560">Oxidoreductase</keyword>
<dbReference type="EC" id="1.2.1.11" evidence="4"/>
<proteinExistence type="inferred from homology"/>
<dbReference type="SUPFAM" id="SSF55347">
    <property type="entry name" value="Glyceraldehyde-3-phosphate dehydrogenase-like, C-terminal domain"/>
    <property type="match status" value="1"/>
</dbReference>
<evidence type="ECO:0000259" key="3">
    <source>
        <dbReference type="SMART" id="SM00859"/>
    </source>
</evidence>
<evidence type="ECO:0000313" key="4">
    <source>
        <dbReference type="EMBL" id="MEN2987833.1"/>
    </source>
</evidence>
<dbReference type="NCBIfam" id="NF011456">
    <property type="entry name" value="PRK14874.1"/>
    <property type="match status" value="1"/>
</dbReference>
<dbReference type="PIRSF" id="PIRSF000148">
    <property type="entry name" value="ASA_dh"/>
    <property type="match status" value="1"/>
</dbReference>
<dbReference type="Proteomes" id="UP001413721">
    <property type="component" value="Unassembled WGS sequence"/>
</dbReference>
<feature type="region of interest" description="Disordered" evidence="2">
    <location>
        <begin position="343"/>
        <end position="362"/>
    </location>
</feature>
<dbReference type="Gene3D" id="3.40.50.720">
    <property type="entry name" value="NAD(P)-binding Rossmann-like Domain"/>
    <property type="match status" value="1"/>
</dbReference>
<dbReference type="SMART" id="SM00859">
    <property type="entry name" value="Semialdhyde_dh"/>
    <property type="match status" value="1"/>
</dbReference>
<evidence type="ECO:0000256" key="2">
    <source>
        <dbReference type="SAM" id="MobiDB-lite"/>
    </source>
</evidence>
<dbReference type="Pfam" id="PF02774">
    <property type="entry name" value="Semialdhyde_dhC"/>
    <property type="match status" value="1"/>
</dbReference>
<feature type="domain" description="Semialdehyde dehydrogenase NAD-binding" evidence="3">
    <location>
        <begin position="4"/>
        <end position="120"/>
    </location>
</feature>
<dbReference type="CDD" id="cd17894">
    <property type="entry name" value="ASADH_USG1_N"/>
    <property type="match status" value="1"/>
</dbReference>
<dbReference type="PANTHER" id="PTHR46278">
    <property type="entry name" value="DEHYDROGENASE, PUTATIVE-RELATED"/>
    <property type="match status" value="1"/>
</dbReference>
<dbReference type="CDD" id="cd18129">
    <property type="entry name" value="ASADH_C_USG1_like"/>
    <property type="match status" value="1"/>
</dbReference>
<dbReference type="Gene3D" id="3.30.360.10">
    <property type="entry name" value="Dihydrodipicolinate Reductase, domain 2"/>
    <property type="match status" value="1"/>
</dbReference>
<protein>
    <submittedName>
        <fullName evidence="4">Aspartate-semialdehyde dehydrogenase</fullName>
        <ecNumber evidence="4">1.2.1.11</ecNumber>
    </submittedName>
</protein>
<dbReference type="RefSeq" id="WP_345932563.1">
    <property type="nucleotide sequence ID" value="NZ_JBBKTV010000003.1"/>
</dbReference>
<dbReference type="PANTHER" id="PTHR46278:SF2">
    <property type="entry name" value="ASPARTATE-SEMIALDEHYDE DEHYDROGENASE"/>
    <property type="match status" value="1"/>
</dbReference>
<reference evidence="4 5" key="1">
    <citation type="submission" date="2024-03" db="EMBL/GenBank/DDBJ databases">
        <title>High-quality draft genome sequencing of Tistrella sp. BH-R2-4.</title>
        <authorList>
            <person name="Dong C."/>
        </authorList>
    </citation>
    <scope>NUCLEOTIDE SEQUENCE [LARGE SCALE GENOMIC DNA]</scope>
    <source>
        <strain evidence="4 5">BH-R2-4</strain>
    </source>
</reference>
<dbReference type="EMBL" id="JBBKTW010000002">
    <property type="protein sequence ID" value="MEN2987833.1"/>
    <property type="molecule type" value="Genomic_DNA"/>
</dbReference>
<name>A0ABU9YGC9_9PROT</name>
<dbReference type="GO" id="GO:0004073">
    <property type="term" value="F:aspartate-semialdehyde dehydrogenase activity"/>
    <property type="evidence" value="ECO:0007669"/>
    <property type="project" value="UniProtKB-EC"/>
</dbReference>
<keyword evidence="5" id="KW-1185">Reference proteome</keyword>
<dbReference type="SUPFAM" id="SSF51735">
    <property type="entry name" value="NAD(P)-binding Rossmann-fold domains"/>
    <property type="match status" value="1"/>
</dbReference>
<accession>A0ABU9YGC9</accession>
<gene>
    <name evidence="4" type="ORF">WG926_05925</name>
</gene>
<evidence type="ECO:0000313" key="5">
    <source>
        <dbReference type="Proteomes" id="UP001413721"/>
    </source>
</evidence>
<dbReference type="Pfam" id="PF01118">
    <property type="entry name" value="Semialdhyde_dh"/>
    <property type="match status" value="1"/>
</dbReference>
<dbReference type="InterPro" id="IPR036291">
    <property type="entry name" value="NAD(P)-bd_dom_sf"/>
</dbReference>